<gene>
    <name evidence="1" type="ORF">PoB_003961800</name>
</gene>
<comment type="caution">
    <text evidence="1">The sequence shown here is derived from an EMBL/GenBank/DDBJ whole genome shotgun (WGS) entry which is preliminary data.</text>
</comment>
<dbReference type="AlphaFoldDB" id="A0AAV4B1X0"/>
<evidence type="ECO:0000313" key="2">
    <source>
        <dbReference type="Proteomes" id="UP000735302"/>
    </source>
</evidence>
<name>A0AAV4B1X0_9GAST</name>
<keyword evidence="2" id="KW-1185">Reference proteome</keyword>
<evidence type="ECO:0000313" key="1">
    <source>
        <dbReference type="EMBL" id="GFO13113.1"/>
    </source>
</evidence>
<proteinExistence type="predicted"/>
<dbReference type="EMBL" id="BLXT01004479">
    <property type="protein sequence ID" value="GFO13113.1"/>
    <property type="molecule type" value="Genomic_DNA"/>
</dbReference>
<protein>
    <submittedName>
        <fullName evidence="1">Uncharacterized protein</fullName>
    </submittedName>
</protein>
<reference evidence="1 2" key="1">
    <citation type="journal article" date="2021" name="Elife">
        <title>Chloroplast acquisition without the gene transfer in kleptoplastic sea slugs, Plakobranchus ocellatus.</title>
        <authorList>
            <person name="Maeda T."/>
            <person name="Takahashi S."/>
            <person name="Yoshida T."/>
            <person name="Shimamura S."/>
            <person name="Takaki Y."/>
            <person name="Nagai Y."/>
            <person name="Toyoda A."/>
            <person name="Suzuki Y."/>
            <person name="Arimoto A."/>
            <person name="Ishii H."/>
            <person name="Satoh N."/>
            <person name="Nishiyama T."/>
            <person name="Hasebe M."/>
            <person name="Maruyama T."/>
            <person name="Minagawa J."/>
            <person name="Obokata J."/>
            <person name="Shigenobu S."/>
        </authorList>
    </citation>
    <scope>NUCLEOTIDE SEQUENCE [LARGE SCALE GENOMIC DNA]</scope>
</reference>
<dbReference type="Proteomes" id="UP000735302">
    <property type="component" value="Unassembled WGS sequence"/>
</dbReference>
<accession>A0AAV4B1X0</accession>
<sequence length="260" mass="28989">MKVTFGQDPAQFFRPQPRTVTEAANANFKPVVGSDKPIAAAGACDPSPHYSGRAYVKDGDYSLTLLYDLNGFIAGIQAGIPLPDVAKQCYPCHKLRPPFVLDGIDNSRVIITAYFTDPKDICTVGRVQTEFDLEGTGDNLWLQTGMYPSNVTLIPKQQSQIGTPWVEGKCFPTMGKHYWYNTTKDMSCDEFYPVFLLYNGGQLNAFGWAFAGYFNSVNYEHPTAPVFPIFFNQIPDCLFTLPGISTMHIYLTDNPFINKC</sequence>
<organism evidence="1 2">
    <name type="scientific">Plakobranchus ocellatus</name>
    <dbReference type="NCBI Taxonomy" id="259542"/>
    <lineage>
        <taxon>Eukaryota</taxon>
        <taxon>Metazoa</taxon>
        <taxon>Spiralia</taxon>
        <taxon>Lophotrochozoa</taxon>
        <taxon>Mollusca</taxon>
        <taxon>Gastropoda</taxon>
        <taxon>Heterobranchia</taxon>
        <taxon>Euthyneura</taxon>
        <taxon>Panpulmonata</taxon>
        <taxon>Sacoglossa</taxon>
        <taxon>Placobranchoidea</taxon>
        <taxon>Plakobranchidae</taxon>
        <taxon>Plakobranchus</taxon>
    </lineage>
</organism>